<evidence type="ECO:0000313" key="2">
    <source>
        <dbReference type="Proteomes" id="UP000249577"/>
    </source>
</evidence>
<evidence type="ECO:0000313" key="1">
    <source>
        <dbReference type="EMBL" id="PZQ17092.1"/>
    </source>
</evidence>
<dbReference type="EMBL" id="QFPN01000003">
    <property type="protein sequence ID" value="PZQ17092.1"/>
    <property type="molecule type" value="Genomic_DNA"/>
</dbReference>
<comment type="caution">
    <text evidence="1">The sequence shown here is derived from an EMBL/GenBank/DDBJ whole genome shotgun (WGS) entry which is preliminary data.</text>
</comment>
<organism evidence="1 2">
    <name type="scientific">Ancylobacter novellus</name>
    <name type="common">Thiobacillus novellus</name>
    <dbReference type="NCBI Taxonomy" id="921"/>
    <lineage>
        <taxon>Bacteria</taxon>
        <taxon>Pseudomonadati</taxon>
        <taxon>Pseudomonadota</taxon>
        <taxon>Alphaproteobacteria</taxon>
        <taxon>Hyphomicrobiales</taxon>
        <taxon>Xanthobacteraceae</taxon>
        <taxon>Ancylobacter</taxon>
    </lineage>
</organism>
<proteinExistence type="predicted"/>
<reference evidence="1 2" key="1">
    <citation type="submission" date="2017-08" db="EMBL/GenBank/DDBJ databases">
        <title>Infants hospitalized years apart are colonized by the same room-sourced microbial strains.</title>
        <authorList>
            <person name="Brooks B."/>
            <person name="Olm M.R."/>
            <person name="Firek B.A."/>
            <person name="Baker R."/>
            <person name="Thomas B.C."/>
            <person name="Morowitz M.J."/>
            <person name="Banfield J.F."/>
        </authorList>
    </citation>
    <scope>NUCLEOTIDE SEQUENCE [LARGE SCALE GENOMIC DNA]</scope>
    <source>
        <strain evidence="1">S2_005_003_R2_43</strain>
    </source>
</reference>
<gene>
    <name evidence="1" type="ORF">DI565_06835</name>
</gene>
<protein>
    <submittedName>
        <fullName evidence="1">Uncharacterized protein</fullName>
    </submittedName>
</protein>
<name>A0A2W5KJJ3_ANCNO</name>
<dbReference type="AlphaFoldDB" id="A0A2W5KJJ3"/>
<accession>A0A2W5KJJ3</accession>
<sequence length="60" mass="6444">MTDASEPAGVDYARALAEAAAYLAARPADADRGSRWGAWSALRPNADLRYPMPALDPARR</sequence>
<dbReference type="Proteomes" id="UP000249577">
    <property type="component" value="Unassembled WGS sequence"/>
</dbReference>